<comment type="caution">
    <text evidence="2">The sequence shown here is derived from an EMBL/GenBank/DDBJ whole genome shotgun (WGS) entry which is preliminary data.</text>
</comment>
<dbReference type="Proteomes" id="UP001050691">
    <property type="component" value="Unassembled WGS sequence"/>
</dbReference>
<gene>
    <name evidence="2" type="ORF">Clacol_003262</name>
</gene>
<reference evidence="2" key="1">
    <citation type="submission" date="2021-10" db="EMBL/GenBank/DDBJ databases">
        <title>De novo Genome Assembly of Clathrus columnatus (Basidiomycota, Fungi) Using Illumina and Nanopore Sequence Data.</title>
        <authorList>
            <person name="Ogiso-Tanaka E."/>
            <person name="Itagaki H."/>
            <person name="Hosoya T."/>
            <person name="Hosaka K."/>
        </authorList>
    </citation>
    <scope>NUCLEOTIDE SEQUENCE</scope>
    <source>
        <strain evidence="2">MO-923</strain>
    </source>
</reference>
<feature type="compositionally biased region" description="Polar residues" evidence="1">
    <location>
        <begin position="282"/>
        <end position="298"/>
    </location>
</feature>
<accession>A0AAV5AAT0</accession>
<feature type="region of interest" description="Disordered" evidence="1">
    <location>
        <begin position="170"/>
        <end position="318"/>
    </location>
</feature>
<keyword evidence="3" id="KW-1185">Reference proteome</keyword>
<name>A0AAV5AAT0_9AGAM</name>
<dbReference type="EMBL" id="BPWL01000004">
    <property type="protein sequence ID" value="GJJ09040.1"/>
    <property type="molecule type" value="Genomic_DNA"/>
</dbReference>
<organism evidence="2 3">
    <name type="scientific">Clathrus columnatus</name>
    <dbReference type="NCBI Taxonomy" id="1419009"/>
    <lineage>
        <taxon>Eukaryota</taxon>
        <taxon>Fungi</taxon>
        <taxon>Dikarya</taxon>
        <taxon>Basidiomycota</taxon>
        <taxon>Agaricomycotina</taxon>
        <taxon>Agaricomycetes</taxon>
        <taxon>Phallomycetidae</taxon>
        <taxon>Phallales</taxon>
        <taxon>Clathraceae</taxon>
        <taxon>Clathrus</taxon>
    </lineage>
</organism>
<protein>
    <submittedName>
        <fullName evidence="2">Uncharacterized protein</fullName>
    </submittedName>
</protein>
<dbReference type="AlphaFoldDB" id="A0AAV5AAT0"/>
<sequence length="318" mass="35280">MVFDSKYLTRRWRSLNGNPPRSLESDEELLWRGKIGQNLSNIHTPQAIQGSTFSIEESTEADLAIELHNFDFGKWRWECFKLSYKTSANLLSTHLFFPLLAATHLAFTSADSVSELSKSDLEEAVDNVARAGRRTQAIFIRQTFSRPRINTSLARISAMLNFTDTIPPIQDDFERSTDVDTNIDEGIDTSSTSQKVSQLSDINSPRHTVQELETAFKKGKRKFESPSLSPGPKFIADAEGSTTEPESDNNNDDKMSVNVEETAGANNAGAFSPPPIAKKNRSSATDTNDTVRPTTSHSAVPARKIGVRQPIKRGGKRF</sequence>
<evidence type="ECO:0000313" key="3">
    <source>
        <dbReference type="Proteomes" id="UP001050691"/>
    </source>
</evidence>
<evidence type="ECO:0000256" key="1">
    <source>
        <dbReference type="SAM" id="MobiDB-lite"/>
    </source>
</evidence>
<proteinExistence type="predicted"/>
<feature type="compositionally biased region" description="Polar residues" evidence="1">
    <location>
        <begin position="188"/>
        <end position="207"/>
    </location>
</feature>
<evidence type="ECO:0000313" key="2">
    <source>
        <dbReference type="EMBL" id="GJJ09040.1"/>
    </source>
</evidence>